<dbReference type="GO" id="GO:0000105">
    <property type="term" value="P:L-histidine biosynthetic process"/>
    <property type="evidence" value="ECO:0007669"/>
    <property type="project" value="UniProtKB-KW"/>
</dbReference>
<keyword evidence="2" id="KW-0368">Histidine biosynthesis</keyword>
<proteinExistence type="inferred from homology"/>
<dbReference type="NCBIfam" id="NF010113">
    <property type="entry name" value="PRK13586.1"/>
    <property type="match status" value="1"/>
</dbReference>
<name>A0A031LRM9_9CREN</name>
<protein>
    <submittedName>
        <fullName evidence="3">1-(5-phosphoribosyl)-5-[(5-phosphoribosylamino)methylideneamino] imidazole-4-carboxamide isomerase</fullName>
        <ecNumber evidence="3">5.3.1.16</ecNumber>
    </submittedName>
</protein>
<reference evidence="3 4" key="1">
    <citation type="submission" date="2014-03" db="EMBL/GenBank/DDBJ databases">
        <title>Draft genome sequence of the novel thermoacidophilic archaea Acidianus copahuensis ALE1 strain, isolated from Copahue volcanic area in Neuquen Argentina.</title>
        <authorList>
            <person name="Urbieta M.S."/>
            <person name="Rascovan N."/>
            <person name="Castro C."/>
            <person name="Revale S."/>
            <person name="Giaveno M.A."/>
            <person name="Vazquez M.P."/>
            <person name="Donati E.R."/>
        </authorList>
    </citation>
    <scope>NUCLEOTIDE SEQUENCE [LARGE SCALE GENOMIC DNA]</scope>
    <source>
        <strain evidence="3 4">ALE1</strain>
    </source>
</reference>
<sequence>MKVVPSIDISKGKAVKRIKGIPGSGKIIGDPYMTAIELFSQGYDFIHIVDLDASDGSGENESEIEKICSVGFKKVEVGGGVRSLSKAEKLLTKGVTDVVISTLPFKNQKEFENLMKNHSSRIMLSIDYCKDQVLISGWKETVGNVSEVIKRLSYYEPEGFIFTYVCNEGTQLGIDDNASEYIKYVNGLKGYAGGIGGLEDLIKIKVIGFDFSIVGMAFYSGKLRGVKYV</sequence>
<dbReference type="Gene3D" id="3.20.20.70">
    <property type="entry name" value="Aldolase class I"/>
    <property type="match status" value="1"/>
</dbReference>
<keyword evidence="2" id="KW-0028">Amino-acid biosynthesis</keyword>
<evidence type="ECO:0000313" key="4">
    <source>
        <dbReference type="Proteomes" id="UP000024332"/>
    </source>
</evidence>
<dbReference type="GO" id="GO:0005737">
    <property type="term" value="C:cytoplasm"/>
    <property type="evidence" value="ECO:0007669"/>
    <property type="project" value="TreeGrafter"/>
</dbReference>
<evidence type="ECO:0000256" key="2">
    <source>
        <dbReference type="RuleBase" id="RU003657"/>
    </source>
</evidence>
<dbReference type="STRING" id="1160895.CM19_02135"/>
<gene>
    <name evidence="3" type="ORF">CM19_02135</name>
</gene>
<dbReference type="SUPFAM" id="SSF51366">
    <property type="entry name" value="Ribulose-phoshate binding barrel"/>
    <property type="match status" value="1"/>
</dbReference>
<dbReference type="Proteomes" id="UP000024332">
    <property type="component" value="Unassembled WGS sequence"/>
</dbReference>
<dbReference type="GO" id="GO:0003949">
    <property type="term" value="F:1-(5-phosphoribosyl)-5-[(5-phosphoribosylamino)methylideneamino]imidazole-4-carboxamide isomerase activity"/>
    <property type="evidence" value="ECO:0007669"/>
    <property type="project" value="UniProtKB-EC"/>
</dbReference>
<dbReference type="RefSeq" id="WP_048098755.1">
    <property type="nucleotide sequence ID" value="NZ_JFZT01000017.1"/>
</dbReference>
<accession>A0A031LRM9</accession>
<dbReference type="Pfam" id="PF00977">
    <property type="entry name" value="His_biosynth"/>
    <property type="match status" value="1"/>
</dbReference>
<dbReference type="AlphaFoldDB" id="A0A031LRM9"/>
<evidence type="ECO:0000313" key="3">
    <source>
        <dbReference type="EMBL" id="EZQ11027.1"/>
    </source>
</evidence>
<dbReference type="EC" id="5.3.1.16" evidence="3"/>
<dbReference type="InterPro" id="IPR006062">
    <property type="entry name" value="His_biosynth"/>
</dbReference>
<evidence type="ECO:0000256" key="1">
    <source>
        <dbReference type="ARBA" id="ARBA00009667"/>
    </source>
</evidence>
<dbReference type="PANTHER" id="PTHR43090:SF2">
    <property type="entry name" value="1-(5-PHOSPHORIBOSYL)-5-[(5-PHOSPHORIBOSYLAMINO)METHYLIDENEAMINO] IMIDAZOLE-4-CARBOXAMIDE ISOMERASE"/>
    <property type="match status" value="1"/>
</dbReference>
<comment type="caution">
    <text evidence="3">The sequence shown here is derived from an EMBL/GenBank/DDBJ whole genome shotgun (WGS) entry which is preliminary data.</text>
</comment>
<dbReference type="OrthoDB" id="52866at2157"/>
<dbReference type="EMBL" id="JFZT01000017">
    <property type="protein sequence ID" value="EZQ11027.1"/>
    <property type="molecule type" value="Genomic_DNA"/>
</dbReference>
<keyword evidence="4" id="KW-1185">Reference proteome</keyword>
<dbReference type="InterPro" id="IPR011060">
    <property type="entry name" value="RibuloseP-bd_barrel"/>
</dbReference>
<dbReference type="InterPro" id="IPR013785">
    <property type="entry name" value="Aldolase_TIM"/>
</dbReference>
<dbReference type="InterPro" id="IPR044524">
    <property type="entry name" value="Isoase_HisA-like"/>
</dbReference>
<dbReference type="GO" id="GO:0000162">
    <property type="term" value="P:L-tryptophan biosynthetic process"/>
    <property type="evidence" value="ECO:0007669"/>
    <property type="project" value="TreeGrafter"/>
</dbReference>
<organism evidence="3 4">
    <name type="scientific">Candidatus Acidianus copahuensis</name>
    <dbReference type="NCBI Taxonomy" id="1160895"/>
    <lineage>
        <taxon>Archaea</taxon>
        <taxon>Thermoproteota</taxon>
        <taxon>Thermoprotei</taxon>
        <taxon>Sulfolobales</taxon>
        <taxon>Sulfolobaceae</taxon>
        <taxon>Acidianus</taxon>
    </lineage>
</organism>
<dbReference type="PANTHER" id="PTHR43090">
    <property type="entry name" value="1-(5-PHOSPHORIBOSYL)-5-[(5-PHOSPHORIBOSYLAMINO)METHYLIDENEAMINO] IMIDAZOLE-4-CARBOXAMIDE ISOMERASE"/>
    <property type="match status" value="1"/>
</dbReference>
<keyword evidence="3" id="KW-0413">Isomerase</keyword>
<comment type="similarity">
    <text evidence="1 2">Belongs to the HisA/HisF family.</text>
</comment>